<proteinExistence type="inferred from homology"/>
<feature type="signal peptide" evidence="9">
    <location>
        <begin position="1"/>
        <end position="19"/>
    </location>
</feature>
<dbReference type="InterPro" id="IPR031330">
    <property type="entry name" value="Gly_Hdrlase_35_cat"/>
</dbReference>
<evidence type="ECO:0000259" key="10">
    <source>
        <dbReference type="Pfam" id="PF01301"/>
    </source>
</evidence>
<dbReference type="SUPFAM" id="SSF51445">
    <property type="entry name" value="(Trans)glycosidases"/>
    <property type="match status" value="1"/>
</dbReference>
<dbReference type="EC" id="3.2.1.23" evidence="3 7"/>
<evidence type="ECO:0000313" key="13">
    <source>
        <dbReference type="EMBL" id="CAF4001540.1"/>
    </source>
</evidence>
<dbReference type="Proteomes" id="UP000663829">
    <property type="component" value="Unassembled WGS sequence"/>
</dbReference>
<dbReference type="Gene3D" id="3.20.20.80">
    <property type="entry name" value="Glycosidases"/>
    <property type="match status" value="1"/>
</dbReference>
<dbReference type="EMBL" id="CAJNOQ010009983">
    <property type="protein sequence ID" value="CAF1239385.1"/>
    <property type="molecule type" value="Genomic_DNA"/>
</dbReference>
<feature type="chain" id="PRO_5035604109" description="Beta-galactosidase" evidence="9">
    <location>
        <begin position="20"/>
        <end position="746"/>
    </location>
</feature>
<dbReference type="Pfam" id="PF01301">
    <property type="entry name" value="Glyco_hydro_35"/>
    <property type="match status" value="1"/>
</dbReference>
<dbReference type="GO" id="GO:0005975">
    <property type="term" value="P:carbohydrate metabolic process"/>
    <property type="evidence" value="ECO:0007669"/>
    <property type="project" value="InterPro"/>
</dbReference>
<evidence type="ECO:0000256" key="9">
    <source>
        <dbReference type="SAM" id="SignalP"/>
    </source>
</evidence>
<comment type="caution">
    <text evidence="12">The sequence shown here is derived from an EMBL/GenBank/DDBJ whole genome shotgun (WGS) entry which is preliminary data.</text>
</comment>
<reference evidence="12" key="1">
    <citation type="submission" date="2021-02" db="EMBL/GenBank/DDBJ databases">
        <authorList>
            <person name="Nowell W R."/>
        </authorList>
    </citation>
    <scope>NUCLEOTIDE SEQUENCE</scope>
</reference>
<organism evidence="12 14">
    <name type="scientific">Didymodactylos carnosus</name>
    <dbReference type="NCBI Taxonomy" id="1234261"/>
    <lineage>
        <taxon>Eukaryota</taxon>
        <taxon>Metazoa</taxon>
        <taxon>Spiralia</taxon>
        <taxon>Gnathifera</taxon>
        <taxon>Rotifera</taxon>
        <taxon>Eurotatoria</taxon>
        <taxon>Bdelloidea</taxon>
        <taxon>Philodinida</taxon>
        <taxon>Philodinidae</taxon>
        <taxon>Didymodactylos</taxon>
    </lineage>
</organism>
<dbReference type="FunFam" id="3.20.20.80:FF:000006">
    <property type="entry name" value="Beta-galactosidase"/>
    <property type="match status" value="1"/>
</dbReference>
<dbReference type="AlphaFoldDB" id="A0A814Z9J8"/>
<sequence>MRLLPVTYICVGILTCVATSPITYDDVRGTPYTVGYDHRAITINGVRTMLISGAIHYPRSTPAMWPYIMKMAKNQGLNTVQTYVFWNLHEQKQGILDFTGRANLSAFLQEAANAGLFVNLRIGPYVSAEWTYGGLPVWLNQVPNISFRSSNDAWKRLMRQFILNIVDYVTPYLAKNGGPIIVAQIENEYAGDDRAYVDWCGTLVNNELSSTEIPWIMCNGLSANSTIETCNSCNCLDDGWIDQHRQMYPDKPLMFTENEGWFQQWGQPISIRKTSDVAYSVAEWFAGGGAYHAYYMWHGGNNYGRIAASGVTTLYADDVCLHADGTPNEPKYTQLSRLQHIIADRAEVLLSQDSIRTTIPYWNGKAWANGTSQFVYSYPPSTHFVISQATSPLFVLFRNQNISMNDHSVRIYDDNMTLLWYSADYSDIASNTTELVPVVVGPLDWQTWSESSVKSNLSVISSPNPIGQLNITNDETIYLWYRRNVTLKQASADTILRVQTRIANALLFFLNGQYLGEFDDHNHQAGSAEAFIVLDLSHFNSNQQYLFEILSISFGLFSGVYANTFEQKGIDGNVWLDGQLLLDNTTETNFWNHQKGLIGEYLQIYTEQGSSKVDWDTQWTKGINQPITWFQARFDLDHLIREDKNANPILLDALGLNRGHAFINGNDLGLYWLIQGICENNQPCCCQHAQTNCLKPTQRYYHIPPDWLRPKNNLITIFDDLGAPSPGSVGLVQRVVKSSKINDFFL</sequence>
<dbReference type="GO" id="GO:0004565">
    <property type="term" value="F:beta-galactosidase activity"/>
    <property type="evidence" value="ECO:0007669"/>
    <property type="project" value="UniProtKB-EC"/>
</dbReference>
<accession>A0A814Z9J8</accession>
<dbReference type="EMBL" id="CAJOBC010009988">
    <property type="protein sequence ID" value="CAF4001540.1"/>
    <property type="molecule type" value="Genomic_DNA"/>
</dbReference>
<keyword evidence="4 9" id="KW-0732">Signal</keyword>
<feature type="domain" description="Glycoside hydrolase 35 catalytic" evidence="10">
    <location>
        <begin position="41"/>
        <end position="339"/>
    </location>
</feature>
<keyword evidence="14" id="KW-1185">Reference proteome</keyword>
<name>A0A814Z9J8_9BILA</name>
<protein>
    <recommendedName>
        <fullName evidence="3 7">Beta-galactosidase</fullName>
        <ecNumber evidence="3 7">3.2.1.23</ecNumber>
    </recommendedName>
</protein>
<evidence type="ECO:0000256" key="6">
    <source>
        <dbReference type="ARBA" id="ARBA00023295"/>
    </source>
</evidence>
<evidence type="ECO:0000259" key="11">
    <source>
        <dbReference type="Pfam" id="PF21467"/>
    </source>
</evidence>
<keyword evidence="6 7" id="KW-0326">Glycosidase</keyword>
<dbReference type="PROSITE" id="PS01182">
    <property type="entry name" value="GLYCOSYL_HYDROL_F35"/>
    <property type="match status" value="1"/>
</dbReference>
<dbReference type="InterPro" id="IPR048913">
    <property type="entry name" value="BetaGal_gal-bd"/>
</dbReference>
<dbReference type="Gene3D" id="2.60.120.260">
    <property type="entry name" value="Galactose-binding domain-like"/>
    <property type="match status" value="2"/>
</dbReference>
<dbReference type="Pfam" id="PF21467">
    <property type="entry name" value="BetaGal_gal-bd"/>
    <property type="match status" value="1"/>
</dbReference>
<keyword evidence="5 7" id="KW-0378">Hydrolase</keyword>
<evidence type="ECO:0000256" key="5">
    <source>
        <dbReference type="ARBA" id="ARBA00022801"/>
    </source>
</evidence>
<evidence type="ECO:0000313" key="14">
    <source>
        <dbReference type="Proteomes" id="UP000663829"/>
    </source>
</evidence>
<dbReference type="Proteomes" id="UP000681722">
    <property type="component" value="Unassembled WGS sequence"/>
</dbReference>
<evidence type="ECO:0000313" key="12">
    <source>
        <dbReference type="EMBL" id="CAF1239385.1"/>
    </source>
</evidence>
<comment type="similarity">
    <text evidence="2 8">Belongs to the glycosyl hydrolase 35 family.</text>
</comment>
<evidence type="ECO:0000256" key="3">
    <source>
        <dbReference type="ARBA" id="ARBA00012756"/>
    </source>
</evidence>
<evidence type="ECO:0000256" key="2">
    <source>
        <dbReference type="ARBA" id="ARBA00009809"/>
    </source>
</evidence>
<dbReference type="OrthoDB" id="1657402at2759"/>
<feature type="domain" description="Beta-galactosidase galactose-binding" evidence="11">
    <location>
        <begin position="628"/>
        <end position="713"/>
    </location>
</feature>
<dbReference type="InterPro" id="IPR017853">
    <property type="entry name" value="GH"/>
</dbReference>
<dbReference type="InterPro" id="IPR001944">
    <property type="entry name" value="Glycoside_Hdrlase_35"/>
</dbReference>
<dbReference type="SUPFAM" id="SSF49785">
    <property type="entry name" value="Galactose-binding domain-like"/>
    <property type="match status" value="2"/>
</dbReference>
<dbReference type="PANTHER" id="PTHR23421">
    <property type="entry name" value="BETA-GALACTOSIDASE RELATED"/>
    <property type="match status" value="1"/>
</dbReference>
<gene>
    <name evidence="12" type="ORF">GPM918_LOCUS25580</name>
    <name evidence="13" type="ORF">SRO942_LOCUS25586</name>
</gene>
<dbReference type="InterPro" id="IPR008979">
    <property type="entry name" value="Galactose-bd-like_sf"/>
</dbReference>
<evidence type="ECO:0000256" key="4">
    <source>
        <dbReference type="ARBA" id="ARBA00022729"/>
    </source>
</evidence>
<evidence type="ECO:0000256" key="1">
    <source>
        <dbReference type="ARBA" id="ARBA00001412"/>
    </source>
</evidence>
<dbReference type="PRINTS" id="PR00742">
    <property type="entry name" value="GLHYDRLASE35"/>
</dbReference>
<evidence type="ECO:0000256" key="8">
    <source>
        <dbReference type="RuleBase" id="RU003679"/>
    </source>
</evidence>
<evidence type="ECO:0000256" key="7">
    <source>
        <dbReference type="RuleBase" id="RU000675"/>
    </source>
</evidence>
<dbReference type="InterPro" id="IPR019801">
    <property type="entry name" value="Glyco_hydro_35_CS"/>
</dbReference>
<comment type="catalytic activity">
    <reaction evidence="1 7">
        <text>Hydrolysis of terminal non-reducing beta-D-galactose residues in beta-D-galactosides.</text>
        <dbReference type="EC" id="3.2.1.23"/>
    </reaction>
</comment>